<evidence type="ECO:0000259" key="5">
    <source>
        <dbReference type="PROSITE" id="PS00624"/>
    </source>
</evidence>
<dbReference type="SUPFAM" id="SSF54373">
    <property type="entry name" value="FAD-linked reductases, C-terminal domain"/>
    <property type="match status" value="1"/>
</dbReference>
<dbReference type="InterPro" id="IPR012132">
    <property type="entry name" value="GMC_OxRdtase"/>
</dbReference>
<evidence type="ECO:0000256" key="4">
    <source>
        <dbReference type="ARBA" id="ARBA00022827"/>
    </source>
</evidence>
<organism evidence="6 7">
    <name type="scientific">Mycena chlorophos</name>
    <name type="common">Agaric fungus</name>
    <name type="synonym">Agaricus chlorophos</name>
    <dbReference type="NCBI Taxonomy" id="658473"/>
    <lineage>
        <taxon>Eukaryota</taxon>
        <taxon>Fungi</taxon>
        <taxon>Dikarya</taxon>
        <taxon>Basidiomycota</taxon>
        <taxon>Agaricomycotina</taxon>
        <taxon>Agaricomycetes</taxon>
        <taxon>Agaricomycetidae</taxon>
        <taxon>Agaricales</taxon>
        <taxon>Marasmiineae</taxon>
        <taxon>Mycenaceae</taxon>
        <taxon>Mycena</taxon>
    </lineage>
</organism>
<accession>A0ABQ0LKL9</accession>
<dbReference type="InterPro" id="IPR000172">
    <property type="entry name" value="GMC_OxRdtase_N"/>
</dbReference>
<evidence type="ECO:0000256" key="3">
    <source>
        <dbReference type="ARBA" id="ARBA00022630"/>
    </source>
</evidence>
<keyword evidence="4" id="KW-0274">FAD</keyword>
<evidence type="ECO:0000256" key="1">
    <source>
        <dbReference type="ARBA" id="ARBA00001974"/>
    </source>
</evidence>
<evidence type="ECO:0000313" key="6">
    <source>
        <dbReference type="EMBL" id="GAT51582.1"/>
    </source>
</evidence>
<dbReference type="Proteomes" id="UP000815677">
    <property type="component" value="Unassembled WGS sequence"/>
</dbReference>
<dbReference type="InterPro" id="IPR036188">
    <property type="entry name" value="FAD/NAD-bd_sf"/>
</dbReference>
<dbReference type="PIRSF" id="PIRSF000137">
    <property type="entry name" value="Alcohol_oxidase"/>
    <property type="match status" value="1"/>
</dbReference>
<dbReference type="Gene3D" id="3.50.50.60">
    <property type="entry name" value="FAD/NAD(P)-binding domain"/>
    <property type="match status" value="1"/>
</dbReference>
<keyword evidence="3" id="KW-0285">Flavoprotein</keyword>
<proteinExistence type="inferred from homology"/>
<sequence length="528" mass="56987">MASVHVLVIEAGLLDNGTDSDLLHIPLLAGQAAGTIYDWNYTTSAQVISPKFDLPQLTVLDNLVYLRGPSDDFDRFAAFSGDQGWAWQNIQKYIFKSEQHVPPWNNRCNLGEYNPAFHGDGPIQTSLTAMPSELDQHVLKAAQEHVDRFAFNLDLNSGNGLGIGWIETTVGHAARSSASTAFLDPALTRNNLDLLIGTHVQRLVPEKTGGLDFRQVEVSQSAEAKTFTFTATSEVILSAGSIGTPQILQLSGIGPADVLETAHVKQLVNLPAVGANLQDQPIFFLHWAVNSSTLTDFLNDPTAIAAALDEYATNKTGIAASSVIFNTIAFLRLPENSPLLKGSDPAAGPNSPHYQYSFCNAFLGNPGQTSPTTGDFISVSILVQSPTSSFVHPIIDPAYYTTNFDIGTVVEAVHQLQTFFSSPVWNGYLGEPFADTAALTDDTRIEEYARQFATTVKHPVSSCRVSSSDIDGVVGPDLFVHKIQGVRVMDASILPFATAGFPQAQLYILAERAAALIKEKFETCAVSN</sequence>
<dbReference type="SUPFAM" id="SSF51905">
    <property type="entry name" value="FAD/NAD(P)-binding domain"/>
    <property type="match status" value="1"/>
</dbReference>
<comment type="cofactor">
    <cofactor evidence="1">
        <name>FAD</name>
        <dbReference type="ChEBI" id="CHEBI:57692"/>
    </cofactor>
</comment>
<evidence type="ECO:0000256" key="2">
    <source>
        <dbReference type="ARBA" id="ARBA00010790"/>
    </source>
</evidence>
<dbReference type="Pfam" id="PF05199">
    <property type="entry name" value="GMC_oxred_C"/>
    <property type="match status" value="1"/>
</dbReference>
<keyword evidence="7" id="KW-1185">Reference proteome</keyword>
<dbReference type="Gene3D" id="3.30.560.10">
    <property type="entry name" value="Glucose Oxidase, domain 3"/>
    <property type="match status" value="1"/>
</dbReference>
<name>A0ABQ0LKL9_MYCCL</name>
<dbReference type="EMBL" id="DF847227">
    <property type="protein sequence ID" value="GAT51582.1"/>
    <property type="molecule type" value="Genomic_DNA"/>
</dbReference>
<dbReference type="PROSITE" id="PS00624">
    <property type="entry name" value="GMC_OXRED_2"/>
    <property type="match status" value="1"/>
</dbReference>
<dbReference type="Pfam" id="PF00732">
    <property type="entry name" value="GMC_oxred_N"/>
    <property type="match status" value="1"/>
</dbReference>
<gene>
    <name evidence="6" type="ORF">MCHLO_08710</name>
</gene>
<evidence type="ECO:0000313" key="7">
    <source>
        <dbReference type="Proteomes" id="UP000815677"/>
    </source>
</evidence>
<dbReference type="PANTHER" id="PTHR11552">
    <property type="entry name" value="GLUCOSE-METHANOL-CHOLINE GMC OXIDOREDUCTASE"/>
    <property type="match status" value="1"/>
</dbReference>
<feature type="domain" description="Glucose-methanol-choline oxidoreductase N-terminal" evidence="5">
    <location>
        <begin position="240"/>
        <end position="254"/>
    </location>
</feature>
<comment type="similarity">
    <text evidence="2">Belongs to the GMC oxidoreductase family.</text>
</comment>
<reference evidence="6" key="1">
    <citation type="submission" date="2014-09" db="EMBL/GenBank/DDBJ databases">
        <title>Genome sequence of the luminous mushroom Mycena chlorophos for searching fungal bioluminescence genes.</title>
        <authorList>
            <person name="Tanaka Y."/>
            <person name="Kasuga D."/>
            <person name="Oba Y."/>
            <person name="Hase S."/>
            <person name="Sato K."/>
            <person name="Oba Y."/>
            <person name="Sakakibara Y."/>
        </authorList>
    </citation>
    <scope>NUCLEOTIDE SEQUENCE</scope>
</reference>
<dbReference type="PANTHER" id="PTHR11552:SF147">
    <property type="entry name" value="CHOLINE DEHYDROGENASE, MITOCHONDRIAL"/>
    <property type="match status" value="1"/>
</dbReference>
<protein>
    <submittedName>
        <fullName evidence="6">Aryl-alcohol oxidase-like protein</fullName>
    </submittedName>
</protein>
<dbReference type="InterPro" id="IPR007867">
    <property type="entry name" value="GMC_OxRtase_C"/>
</dbReference>